<dbReference type="GO" id="GO:0004725">
    <property type="term" value="F:protein tyrosine phosphatase activity"/>
    <property type="evidence" value="ECO:0007669"/>
    <property type="project" value="UniProtKB-EC"/>
</dbReference>
<dbReference type="Proteomes" id="UP000198926">
    <property type="component" value="Unassembled WGS sequence"/>
</dbReference>
<dbReference type="STRING" id="1123755.SAMN05444714_0759"/>
<dbReference type="InterPro" id="IPR050438">
    <property type="entry name" value="LMW_PTPase"/>
</dbReference>
<evidence type="ECO:0000256" key="1">
    <source>
        <dbReference type="ARBA" id="ARBA00011063"/>
    </source>
</evidence>
<feature type="domain" description="Phosphotyrosine protein phosphatase I" evidence="7">
    <location>
        <begin position="2"/>
        <end position="140"/>
    </location>
</feature>
<dbReference type="InterPro" id="IPR023485">
    <property type="entry name" value="Ptyr_pPase"/>
</dbReference>
<evidence type="ECO:0000313" key="8">
    <source>
        <dbReference type="EMBL" id="SFS05215.1"/>
    </source>
</evidence>
<dbReference type="SMART" id="SM00226">
    <property type="entry name" value="LMWPc"/>
    <property type="match status" value="1"/>
</dbReference>
<feature type="active site" description="Proton donor" evidence="6">
    <location>
        <position position="114"/>
    </location>
</feature>
<feature type="active site" evidence="6">
    <location>
        <position position="14"/>
    </location>
</feature>
<dbReference type="PANTHER" id="PTHR11717">
    <property type="entry name" value="LOW MOLECULAR WEIGHT PROTEIN TYROSINE PHOSPHATASE"/>
    <property type="match status" value="1"/>
</dbReference>
<gene>
    <name evidence="8" type="ORF">SAMN05444714_0759</name>
</gene>
<dbReference type="EC" id="3.1.3.48" evidence="2"/>
<accession>A0A1I6LP26</accession>
<evidence type="ECO:0000256" key="5">
    <source>
        <dbReference type="ARBA" id="ARBA00051722"/>
    </source>
</evidence>
<keyword evidence="3" id="KW-0378">Hydrolase</keyword>
<protein>
    <recommendedName>
        <fullName evidence="2">protein-tyrosine-phosphatase</fullName>
        <ecNumber evidence="2">3.1.3.48</ecNumber>
    </recommendedName>
</protein>
<dbReference type="Pfam" id="PF01451">
    <property type="entry name" value="LMWPc"/>
    <property type="match status" value="1"/>
</dbReference>
<dbReference type="PRINTS" id="PR00719">
    <property type="entry name" value="LMWPTPASE"/>
</dbReference>
<evidence type="ECO:0000259" key="7">
    <source>
        <dbReference type="SMART" id="SM00226"/>
    </source>
</evidence>
<comment type="similarity">
    <text evidence="1">Belongs to the low molecular weight phosphotyrosine protein phosphatase family.</text>
</comment>
<dbReference type="AlphaFoldDB" id="A0A1I6LP26"/>
<reference evidence="8 9" key="1">
    <citation type="submission" date="2016-10" db="EMBL/GenBank/DDBJ databases">
        <authorList>
            <person name="de Groot N.N."/>
        </authorList>
    </citation>
    <scope>NUCLEOTIDE SEQUENCE [LARGE SCALE GENOMIC DNA]</scope>
    <source>
        <strain evidence="8 9">DSM 29433</strain>
    </source>
</reference>
<organism evidence="8 9">
    <name type="scientific">Yoonia litorea</name>
    <dbReference type="NCBI Taxonomy" id="1123755"/>
    <lineage>
        <taxon>Bacteria</taxon>
        <taxon>Pseudomonadati</taxon>
        <taxon>Pseudomonadota</taxon>
        <taxon>Alphaproteobacteria</taxon>
        <taxon>Rhodobacterales</taxon>
        <taxon>Paracoccaceae</taxon>
        <taxon>Yoonia</taxon>
    </lineage>
</organism>
<dbReference type="RefSeq" id="WP_090204135.1">
    <property type="nucleotide sequence ID" value="NZ_FOZM01000001.1"/>
</dbReference>
<comment type="catalytic activity">
    <reaction evidence="5">
        <text>O-phospho-L-tyrosyl-[protein] + H2O = L-tyrosyl-[protein] + phosphate</text>
        <dbReference type="Rhea" id="RHEA:10684"/>
        <dbReference type="Rhea" id="RHEA-COMP:10136"/>
        <dbReference type="Rhea" id="RHEA-COMP:20101"/>
        <dbReference type="ChEBI" id="CHEBI:15377"/>
        <dbReference type="ChEBI" id="CHEBI:43474"/>
        <dbReference type="ChEBI" id="CHEBI:46858"/>
        <dbReference type="ChEBI" id="CHEBI:61978"/>
        <dbReference type="EC" id="3.1.3.48"/>
    </reaction>
</comment>
<evidence type="ECO:0000256" key="4">
    <source>
        <dbReference type="ARBA" id="ARBA00022912"/>
    </source>
</evidence>
<name>A0A1I6LP26_9RHOB</name>
<evidence type="ECO:0000256" key="3">
    <source>
        <dbReference type="ARBA" id="ARBA00022801"/>
    </source>
</evidence>
<dbReference type="Gene3D" id="3.40.50.2300">
    <property type="match status" value="1"/>
</dbReference>
<dbReference type="EMBL" id="FOZM01000001">
    <property type="protein sequence ID" value="SFS05215.1"/>
    <property type="molecule type" value="Genomic_DNA"/>
</dbReference>
<keyword evidence="9" id="KW-1185">Reference proteome</keyword>
<dbReference type="PANTHER" id="PTHR11717:SF31">
    <property type="entry name" value="LOW MOLECULAR WEIGHT PROTEIN-TYROSINE-PHOSPHATASE ETP-RELATED"/>
    <property type="match status" value="1"/>
</dbReference>
<dbReference type="InterPro" id="IPR017867">
    <property type="entry name" value="Tyr_phospatase_low_mol_wt"/>
</dbReference>
<sequence length="144" mass="15650">MQRLLTVCVGNICRSPIAAALLRADLPHYTVSSAGIAAVVGNDVDEHARRVAEDAGVAVGEHSARQFTKEIAAENDLILVLEGGHRREVEKIVPGISGRVMRLSRWTGDGDIPDPYRRSIEFHQAVFAQIQEATQAWAARLGGR</sequence>
<dbReference type="CDD" id="cd16343">
    <property type="entry name" value="LMWPTP"/>
    <property type="match status" value="1"/>
</dbReference>
<evidence type="ECO:0000256" key="2">
    <source>
        <dbReference type="ARBA" id="ARBA00013064"/>
    </source>
</evidence>
<feature type="active site" description="Nucleophile" evidence="6">
    <location>
        <position position="8"/>
    </location>
</feature>
<dbReference type="SUPFAM" id="SSF52788">
    <property type="entry name" value="Phosphotyrosine protein phosphatases I"/>
    <property type="match status" value="1"/>
</dbReference>
<dbReference type="OrthoDB" id="9784339at2"/>
<evidence type="ECO:0000313" key="9">
    <source>
        <dbReference type="Proteomes" id="UP000198926"/>
    </source>
</evidence>
<evidence type="ECO:0000256" key="6">
    <source>
        <dbReference type="PIRSR" id="PIRSR617867-1"/>
    </source>
</evidence>
<keyword evidence="4" id="KW-0904">Protein phosphatase</keyword>
<dbReference type="InterPro" id="IPR036196">
    <property type="entry name" value="Ptyr_pPase_sf"/>
</dbReference>
<proteinExistence type="inferred from homology"/>